<reference evidence="1" key="1">
    <citation type="submission" date="2014-11" db="EMBL/GenBank/DDBJ databases">
        <authorList>
            <person name="Amaro Gonzalez C."/>
        </authorList>
    </citation>
    <scope>NUCLEOTIDE SEQUENCE</scope>
</reference>
<sequence>MKCATPAQ</sequence>
<name>A0A0E9TXD4_ANGAN</name>
<dbReference type="EMBL" id="GBXM01050263">
    <property type="protein sequence ID" value="JAH58314.1"/>
    <property type="molecule type" value="Transcribed_RNA"/>
</dbReference>
<protein>
    <submittedName>
        <fullName evidence="1">Uncharacterized protein</fullName>
    </submittedName>
</protein>
<reference evidence="1" key="2">
    <citation type="journal article" date="2015" name="Fish Shellfish Immunol.">
        <title>Early steps in the European eel (Anguilla anguilla)-Vibrio vulnificus interaction in the gills: Role of the RtxA13 toxin.</title>
        <authorList>
            <person name="Callol A."/>
            <person name="Pajuelo D."/>
            <person name="Ebbesson L."/>
            <person name="Teles M."/>
            <person name="MacKenzie S."/>
            <person name="Amaro C."/>
        </authorList>
    </citation>
    <scope>NUCLEOTIDE SEQUENCE</scope>
</reference>
<evidence type="ECO:0000313" key="1">
    <source>
        <dbReference type="EMBL" id="JAH58314.1"/>
    </source>
</evidence>
<accession>A0A0E9TXD4</accession>
<proteinExistence type="predicted"/>
<organism evidence="1">
    <name type="scientific">Anguilla anguilla</name>
    <name type="common">European freshwater eel</name>
    <name type="synonym">Muraena anguilla</name>
    <dbReference type="NCBI Taxonomy" id="7936"/>
    <lineage>
        <taxon>Eukaryota</taxon>
        <taxon>Metazoa</taxon>
        <taxon>Chordata</taxon>
        <taxon>Craniata</taxon>
        <taxon>Vertebrata</taxon>
        <taxon>Euteleostomi</taxon>
        <taxon>Actinopterygii</taxon>
        <taxon>Neopterygii</taxon>
        <taxon>Teleostei</taxon>
        <taxon>Anguilliformes</taxon>
        <taxon>Anguillidae</taxon>
        <taxon>Anguilla</taxon>
    </lineage>
</organism>